<gene>
    <name evidence="1" type="ORF">RM877_14490</name>
</gene>
<keyword evidence="2" id="KW-1185">Reference proteome</keyword>
<evidence type="ECO:0000313" key="2">
    <source>
        <dbReference type="Proteomes" id="UP001183535"/>
    </source>
</evidence>
<accession>A0ABD5ER81</accession>
<dbReference type="AlphaFoldDB" id="A0ABD5ER81"/>
<reference evidence="2" key="1">
    <citation type="submission" date="2023-07" db="EMBL/GenBank/DDBJ databases">
        <title>30 novel species of actinomycetes from the DSMZ collection.</title>
        <authorList>
            <person name="Nouioui I."/>
        </authorList>
    </citation>
    <scope>NUCLEOTIDE SEQUENCE [LARGE SCALE GENOMIC DNA]</scope>
    <source>
        <strain evidence="2">DSM 41981</strain>
    </source>
</reference>
<name>A0ABD5ER81_9ACTN</name>
<dbReference type="EMBL" id="JAVRES010000005">
    <property type="protein sequence ID" value="MDT0435892.1"/>
    <property type="molecule type" value="Genomic_DNA"/>
</dbReference>
<dbReference type="RefSeq" id="WP_093826969.1">
    <property type="nucleotide sequence ID" value="NZ_JAVRES010000005.1"/>
</dbReference>
<protein>
    <submittedName>
        <fullName evidence="1">Uncharacterized protein</fullName>
    </submittedName>
</protein>
<sequence length="194" mass="20486">MTDVRFELRPFFGRGVHGRAGVVGGVGRVTVEVVRRKKSGRAGPPQSDVRVSGDGVPDVVYQPLWTARPTIRNARLSVGGAPVRLAFNRRAVRNEARGLTFEAAGRAYRYVAGKGGWGGTLTRDGVVVALTLGKNPAGRGMSSFGEVTGPADGTDLALAALFEEVDTLEITATGAVTGVVHRMLTPRVSEAYPE</sequence>
<organism evidence="1 2">
    <name type="scientific">Streptomyces doudnae</name>
    <dbReference type="NCBI Taxonomy" id="3075536"/>
    <lineage>
        <taxon>Bacteria</taxon>
        <taxon>Bacillati</taxon>
        <taxon>Actinomycetota</taxon>
        <taxon>Actinomycetes</taxon>
        <taxon>Kitasatosporales</taxon>
        <taxon>Streptomycetaceae</taxon>
        <taxon>Streptomyces</taxon>
    </lineage>
</organism>
<proteinExistence type="predicted"/>
<evidence type="ECO:0000313" key="1">
    <source>
        <dbReference type="EMBL" id="MDT0435892.1"/>
    </source>
</evidence>
<dbReference type="Proteomes" id="UP001183535">
    <property type="component" value="Unassembled WGS sequence"/>
</dbReference>
<comment type="caution">
    <text evidence="1">The sequence shown here is derived from an EMBL/GenBank/DDBJ whole genome shotgun (WGS) entry which is preliminary data.</text>
</comment>